<dbReference type="InterPro" id="IPR027417">
    <property type="entry name" value="P-loop_NTPase"/>
</dbReference>
<keyword evidence="1" id="KW-0067">ATP-binding</keyword>
<dbReference type="CDD" id="cd01125">
    <property type="entry name" value="RepA_RSF1010_like"/>
    <property type="match status" value="1"/>
</dbReference>
<dbReference type="InterPro" id="IPR038724">
    <property type="entry name" value="RepA"/>
</dbReference>
<keyword evidence="1" id="KW-0378">Hydrolase</keyword>
<dbReference type="RefSeq" id="WP_165186923.1">
    <property type="nucleotide sequence ID" value="NZ_LR699553.1"/>
</dbReference>
<dbReference type="SUPFAM" id="SSF52540">
    <property type="entry name" value="P-loop containing nucleoside triphosphate hydrolases"/>
    <property type="match status" value="1"/>
</dbReference>
<dbReference type="AlphaFoldDB" id="A0A5Q4ZP13"/>
<keyword evidence="1" id="KW-0547">Nucleotide-binding</keyword>
<dbReference type="Pfam" id="PF13481">
    <property type="entry name" value="AAA_25"/>
    <property type="match status" value="1"/>
</dbReference>
<accession>A0A5Q4ZP13</accession>
<dbReference type="Gene3D" id="3.40.50.300">
    <property type="entry name" value="P-loop containing nucleotide triphosphate hydrolases"/>
    <property type="match status" value="1"/>
</dbReference>
<keyword evidence="2" id="KW-1185">Reference proteome</keyword>
<reference evidence="1 2" key="1">
    <citation type="submission" date="2019-08" db="EMBL/GenBank/DDBJ databases">
        <authorList>
            <person name="Herpell B J."/>
        </authorList>
    </citation>
    <scope>NUCLEOTIDE SEQUENCE [LARGE SCALE GENOMIC DNA]</scope>
    <source>
        <strain evidence="2">Msb3</strain>
    </source>
</reference>
<sequence>MKAEFRDWVDGAPVFDMNQYRDDAPPEFSESIKGSDVAETNIRSVPIDELLSGERQTYLVKGVFPAKGVAAIYGPSASGKTFLTLDVALSIARGQPWFGRRVNKTGVVYVAAEGEAGISDRLRASLGDDHKDIALEVVPSPVDLLRGMADLDALVSAIRAAEQRIGTVGLVVIDTLARCMPGGDENTSDSMGAFLQNVDALRRSIDGLALVVHHTGKDTSAGARGHSSFFGAMDGCLEVSRDGDQRAFKVAKSRDGVDGDSQAFRLVSVELGTDDDGDPITSCVVEPDDQRSISGDRGARRPPGGANAKIAIRVLKQMLKDSRDFAKGGAPVGRPCVRLDEAKEAIMAVLPVDPKRKRERTESALTSLLGSGTYEMREDWIWAA</sequence>
<evidence type="ECO:0000313" key="1">
    <source>
        <dbReference type="EMBL" id="VVD29958.1"/>
    </source>
</evidence>
<organism evidence="1 2">
    <name type="scientific">Paraburkholderia dioscoreae</name>
    <dbReference type="NCBI Taxonomy" id="2604047"/>
    <lineage>
        <taxon>Bacteria</taxon>
        <taxon>Pseudomonadati</taxon>
        <taxon>Pseudomonadota</taxon>
        <taxon>Betaproteobacteria</taxon>
        <taxon>Burkholderiales</taxon>
        <taxon>Burkholderiaceae</taxon>
        <taxon>Paraburkholderia</taxon>
    </lineage>
</organism>
<keyword evidence="1" id="KW-0347">Helicase</keyword>
<dbReference type="EMBL" id="LR699553">
    <property type="protein sequence ID" value="VVD29958.1"/>
    <property type="molecule type" value="Genomic_DNA"/>
</dbReference>
<name>A0A5Q4ZP13_9BURK</name>
<dbReference type="GO" id="GO:0004386">
    <property type="term" value="F:helicase activity"/>
    <property type="evidence" value="ECO:0007669"/>
    <property type="project" value="UniProtKB-KW"/>
</dbReference>
<proteinExistence type="predicted"/>
<gene>
    <name evidence="1" type="ORF">PDMSB3_3502</name>
</gene>
<dbReference type="KEGG" id="pdio:PDMSB3_3502"/>
<evidence type="ECO:0000313" key="2">
    <source>
        <dbReference type="Proteomes" id="UP000325811"/>
    </source>
</evidence>
<protein>
    <submittedName>
        <fullName evidence="1">Helicase</fullName>
    </submittedName>
</protein>
<dbReference type="Proteomes" id="UP000325811">
    <property type="component" value="Chromosome I"/>
</dbReference>